<keyword evidence="2" id="KW-1185">Reference proteome</keyword>
<gene>
    <name evidence="1" type="ORF">E3U43_015146</name>
</gene>
<comment type="caution">
    <text evidence="1">The sequence shown here is derived from an EMBL/GenBank/DDBJ whole genome shotgun (WGS) entry which is preliminary data.</text>
</comment>
<name>A0ACD3RRC9_LARCR</name>
<proteinExistence type="predicted"/>
<protein>
    <submittedName>
        <fullName evidence="1">Uncharacterized protein</fullName>
    </submittedName>
</protein>
<reference evidence="1" key="1">
    <citation type="submission" date="2018-11" db="EMBL/GenBank/DDBJ databases">
        <title>The sequence and de novo assembly of Larimichthys crocea genome using PacBio and Hi-C technologies.</title>
        <authorList>
            <person name="Xu P."/>
            <person name="Chen B."/>
            <person name="Zhou Z."/>
            <person name="Ke Q."/>
            <person name="Wu Y."/>
            <person name="Bai H."/>
            <person name="Pu F."/>
        </authorList>
    </citation>
    <scope>NUCLEOTIDE SEQUENCE</scope>
    <source>
        <tissue evidence="1">Muscle</tissue>
    </source>
</reference>
<sequence>MAKATTVKEALTKWEVVADTLEELWISYNLLEKLKGIQFMKKLRVLYMSNNLVKEWGEFVRLADLPCLADLVFVGNPLEEKHSAEGTWMDEASKRLPNLKKLDACDRKLRLLSRPLLTGHFCSTCLLRRLIPAIRRTVRGKKLLRVQVSNTASGPLSARTQKSSSIIINGVSTSRSRHIFLCPLNEQSPQLSSQLHMYGVCEAWRGVLPSPAPSAYCGQVNRRHQLGTNTAIHGRRSSLPSCSTHMKTSQPSAYHLSRGVGEAPVLSREFPHSSSPLLLILSSSSSSSTTTLIHTSLL</sequence>
<evidence type="ECO:0000313" key="2">
    <source>
        <dbReference type="Proteomes" id="UP000793456"/>
    </source>
</evidence>
<evidence type="ECO:0000313" key="1">
    <source>
        <dbReference type="EMBL" id="TMS21173.1"/>
    </source>
</evidence>
<accession>A0ACD3RRC9</accession>
<dbReference type="Proteomes" id="UP000793456">
    <property type="component" value="Chromosome III"/>
</dbReference>
<dbReference type="EMBL" id="CM011676">
    <property type="protein sequence ID" value="TMS21173.1"/>
    <property type="molecule type" value="Genomic_DNA"/>
</dbReference>
<organism evidence="1 2">
    <name type="scientific">Larimichthys crocea</name>
    <name type="common">Large yellow croaker</name>
    <name type="synonym">Pseudosciaena crocea</name>
    <dbReference type="NCBI Taxonomy" id="215358"/>
    <lineage>
        <taxon>Eukaryota</taxon>
        <taxon>Metazoa</taxon>
        <taxon>Chordata</taxon>
        <taxon>Craniata</taxon>
        <taxon>Vertebrata</taxon>
        <taxon>Euteleostomi</taxon>
        <taxon>Actinopterygii</taxon>
        <taxon>Neopterygii</taxon>
        <taxon>Teleostei</taxon>
        <taxon>Neoteleostei</taxon>
        <taxon>Acanthomorphata</taxon>
        <taxon>Eupercaria</taxon>
        <taxon>Sciaenidae</taxon>
        <taxon>Larimichthys</taxon>
    </lineage>
</organism>